<dbReference type="InterPro" id="IPR007728">
    <property type="entry name" value="Pre-SET_dom"/>
</dbReference>
<feature type="domain" description="MBD" evidence="18">
    <location>
        <begin position="523"/>
        <end position="593"/>
    </location>
</feature>
<dbReference type="SMART" id="SM00468">
    <property type="entry name" value="PreSET"/>
    <property type="match status" value="1"/>
</dbReference>
<keyword evidence="13" id="KW-0804">Transcription</keyword>
<evidence type="ECO:0000259" key="16">
    <source>
        <dbReference type="PROSITE" id="PS50280"/>
    </source>
</evidence>
<dbReference type="InterPro" id="IPR001739">
    <property type="entry name" value="Methyl_CpG_DNA-bd"/>
</dbReference>
<dbReference type="Pfam" id="PF18358">
    <property type="entry name" value="Tudor_4"/>
    <property type="match status" value="1"/>
</dbReference>
<keyword evidence="6" id="KW-0808">Transferase</keyword>
<reference evidence="19 20" key="2">
    <citation type="submission" date="2018-11" db="EMBL/GenBank/DDBJ databases">
        <authorList>
            <consortium name="Pathogen Informatics"/>
        </authorList>
    </citation>
    <scope>NUCLEOTIDE SEQUENCE [LARGE SCALE GENOMIC DNA]</scope>
</reference>
<evidence type="ECO:0000256" key="10">
    <source>
        <dbReference type="ARBA" id="ARBA00022833"/>
    </source>
</evidence>
<dbReference type="SUPFAM" id="SSF82199">
    <property type="entry name" value="SET domain"/>
    <property type="match status" value="1"/>
</dbReference>
<feature type="domain" description="Pre-SET" evidence="17">
    <location>
        <begin position="655"/>
        <end position="728"/>
    </location>
</feature>
<keyword evidence="20" id="KW-1185">Reference proteome</keyword>
<dbReference type="GO" id="GO:0005694">
    <property type="term" value="C:chromosome"/>
    <property type="evidence" value="ECO:0007669"/>
    <property type="project" value="UniProtKB-SubCell"/>
</dbReference>
<dbReference type="InterPro" id="IPR041292">
    <property type="entry name" value="Tudor_4"/>
</dbReference>
<evidence type="ECO:0000256" key="14">
    <source>
        <dbReference type="ARBA" id="ARBA00023242"/>
    </source>
</evidence>
<dbReference type="InterPro" id="IPR041291">
    <property type="entry name" value="TUDOR_5"/>
</dbReference>
<evidence type="ECO:0000259" key="18">
    <source>
        <dbReference type="PROSITE" id="PS50982"/>
    </source>
</evidence>
<evidence type="ECO:0000256" key="11">
    <source>
        <dbReference type="ARBA" id="ARBA00022853"/>
    </source>
</evidence>
<dbReference type="GO" id="GO:0005634">
    <property type="term" value="C:nucleus"/>
    <property type="evidence" value="ECO:0007669"/>
    <property type="project" value="UniProtKB-SubCell"/>
</dbReference>
<feature type="domain" description="SET" evidence="16">
    <location>
        <begin position="731"/>
        <end position="1144"/>
    </location>
</feature>
<dbReference type="GO" id="GO:0008270">
    <property type="term" value="F:zinc ion binding"/>
    <property type="evidence" value="ECO:0007669"/>
    <property type="project" value="InterPro"/>
</dbReference>
<evidence type="ECO:0000256" key="2">
    <source>
        <dbReference type="ARBA" id="ARBA00004286"/>
    </source>
</evidence>
<evidence type="ECO:0000256" key="13">
    <source>
        <dbReference type="ARBA" id="ARBA00023163"/>
    </source>
</evidence>
<evidence type="ECO:0000256" key="1">
    <source>
        <dbReference type="ARBA" id="ARBA00004123"/>
    </source>
</evidence>
<dbReference type="PROSITE" id="PS50982">
    <property type="entry name" value="MBD"/>
    <property type="match status" value="1"/>
</dbReference>
<name>A0A0R3TLV4_RODNA</name>
<dbReference type="Pfam" id="PF18359">
    <property type="entry name" value="Tudor_5"/>
    <property type="match status" value="1"/>
</dbReference>
<dbReference type="Gene3D" id="2.30.30.140">
    <property type="match status" value="2"/>
</dbReference>
<dbReference type="GO" id="GO:0032259">
    <property type="term" value="P:methylation"/>
    <property type="evidence" value="ECO:0007669"/>
    <property type="project" value="UniProtKB-KW"/>
</dbReference>
<dbReference type="STRING" id="102285.A0A0R3TLV4"/>
<keyword evidence="8" id="KW-0479">Metal-binding</keyword>
<dbReference type="OrthoDB" id="5792673at2759"/>
<dbReference type="SMART" id="SM00391">
    <property type="entry name" value="MBD"/>
    <property type="match status" value="1"/>
</dbReference>
<keyword evidence="7" id="KW-0949">S-adenosyl-L-methionine</keyword>
<dbReference type="PROSITE" id="PS50280">
    <property type="entry name" value="SET"/>
    <property type="match status" value="1"/>
</dbReference>
<keyword evidence="4" id="KW-0678">Repressor</keyword>
<accession>A0A0R3TLV4</accession>
<feature type="compositionally biased region" description="Polar residues" evidence="15">
    <location>
        <begin position="892"/>
        <end position="904"/>
    </location>
</feature>
<evidence type="ECO:0000313" key="20">
    <source>
        <dbReference type="Proteomes" id="UP000278807"/>
    </source>
</evidence>
<feature type="region of interest" description="Disordered" evidence="15">
    <location>
        <begin position="953"/>
        <end position="983"/>
    </location>
</feature>
<organism evidence="21">
    <name type="scientific">Rodentolepis nana</name>
    <name type="common">Dwarf tapeworm</name>
    <name type="synonym">Hymenolepis nana</name>
    <dbReference type="NCBI Taxonomy" id="102285"/>
    <lineage>
        <taxon>Eukaryota</taxon>
        <taxon>Metazoa</taxon>
        <taxon>Spiralia</taxon>
        <taxon>Lophotrochozoa</taxon>
        <taxon>Platyhelminthes</taxon>
        <taxon>Cestoda</taxon>
        <taxon>Eucestoda</taxon>
        <taxon>Cyclophyllidea</taxon>
        <taxon>Hymenolepididae</taxon>
        <taxon>Rodentolepis</taxon>
    </lineage>
</organism>
<evidence type="ECO:0000256" key="5">
    <source>
        <dbReference type="ARBA" id="ARBA00022603"/>
    </source>
</evidence>
<dbReference type="GO" id="GO:0070828">
    <property type="term" value="P:heterochromatin organization"/>
    <property type="evidence" value="ECO:0007669"/>
    <property type="project" value="TreeGrafter"/>
</dbReference>
<keyword evidence="5" id="KW-0489">Methyltransferase</keyword>
<keyword evidence="11" id="KW-0156">Chromatin regulator</keyword>
<dbReference type="GO" id="GO:0046974">
    <property type="term" value="F:histone H3K9 methyltransferase activity"/>
    <property type="evidence" value="ECO:0007669"/>
    <property type="project" value="TreeGrafter"/>
</dbReference>
<feature type="compositionally biased region" description="Polar residues" evidence="15">
    <location>
        <begin position="1002"/>
        <end position="1015"/>
    </location>
</feature>
<dbReference type="Pfam" id="PF01429">
    <property type="entry name" value="MBD"/>
    <property type="match status" value="1"/>
</dbReference>
<sequence length="1169" mass="132521">MIVPDLSKKIAQVALDTLEQDNVYENVISYVLQKYSIELSMVTDHETRYNIVNDRVGTVLEEIGLIKDLSDIIKNLGLGDRLKELQEEKVTLLEKQTALTVKLNSLTNQLIDLQTSIFGRIEFKVDNLADEEPIKIEAPENLLKEEHGVNPATYVSKSWRQIRPNELLLGIRGYIRQPVFIITDNNVWIKGVVENVIERDEPLSLIDLNRHSSANGPMRISPTERQYSDLRSVSSPLRYLVSNDNDFRETVDSSRLALGLSSEELTQRYPVGARVVARYIDPHGVSDYYSGTIGEPPKLDNEYRYLIFFDDGYAYYAQPGCVFRMFNQSKENWQFVNRNFQEFMKIYLHNFPKRQLLKLNVDQVIRAQLNGNWLQAKVVKVDSSLVMLEYPSGNLEWIYRGSERLGAIIYNNESRESPPDDLAPFQTTGTRRRFTGRRSTAAGAVPSSVSRIHQPGTSSEPYVQPSMREALMVGVIEPYLGSFKESMQIKPYVDHKCSGRCLRTLANPNDPSEGYLSENPLSYKGINPLEIPLRAGWTRIYLKATPAALFRDVIAYIAPCKRQIRGLSELEHFLYQTDSQLTSDLFAFDKEVRIDAEYRCEKAFIRIADLSYRKENVPIPCVNSLDNDAPPYMEYITQRMPYGHVKINDDPGFMVCCDCTDNCRDKTKCACQQLTIEASGISSENGMVDSSAGYRHRRLFKHHRGSVYECNPGCKCDRRCQNRVVQNGLWLRLQVFKTQRKGWGIRALNAIPRGTFICTYAGLIYNDSLAVTRGQTIGDEYQADLDYIEVVETRKEGYEENVILPTSDDETPLRPAHLQPSVRSSRTARKSNPSRNNRQRRNSGSSSVSSALSVRPPSEATTVEVVGVDKFEKEEEGEEETRESGKEEDRQSATTSSDFQESNEPIIQAGLQFTDGISNLEEILSSVSFKLEPHLELTRVGLNILNCFPTSMDSRRGRPRSFARGRRGRRPTFGANRRDSRVGSTLGDMIKSASNADLVLSSTQPEGLRKSNSAADLQGRGTTRRGDRRNHAKISVVTVSSNDTKTEITQTIGTTGPIPWANRRSYPIRQPDWVKAREYFGDEGPFVMDAKQVGNLGRYFNHSCQPNIFAQSVFASNHDPRFPDVAFFALRNIEAGEELSWDYGYVTGSVPSKVLYCYCNEEFCRKQLL</sequence>
<evidence type="ECO:0000256" key="12">
    <source>
        <dbReference type="ARBA" id="ARBA00023015"/>
    </source>
</evidence>
<dbReference type="PROSITE" id="PS50867">
    <property type="entry name" value="PRE_SET"/>
    <property type="match status" value="1"/>
</dbReference>
<gene>
    <name evidence="19" type="ORF">HNAJ_LOCUS8247</name>
</gene>
<dbReference type="InterPro" id="IPR016177">
    <property type="entry name" value="DNA-bd_dom_sf"/>
</dbReference>
<keyword evidence="12" id="KW-0805">Transcription regulation</keyword>
<reference evidence="21" key="1">
    <citation type="submission" date="2017-02" db="UniProtKB">
        <authorList>
            <consortium name="WormBaseParasite"/>
        </authorList>
    </citation>
    <scope>IDENTIFICATION</scope>
</reference>
<evidence type="ECO:0000256" key="3">
    <source>
        <dbReference type="ARBA" id="ARBA00022454"/>
    </source>
</evidence>
<evidence type="ECO:0000313" key="19">
    <source>
        <dbReference type="EMBL" id="VDO04131.1"/>
    </source>
</evidence>
<feature type="region of interest" description="Disordered" evidence="15">
    <location>
        <begin position="804"/>
        <end position="904"/>
    </location>
</feature>
<dbReference type="SMART" id="SM00317">
    <property type="entry name" value="SET"/>
    <property type="match status" value="1"/>
</dbReference>
<dbReference type="Gene3D" id="2.170.270.10">
    <property type="entry name" value="SET domain"/>
    <property type="match status" value="2"/>
</dbReference>
<feature type="compositionally biased region" description="Low complexity" evidence="15">
    <location>
        <begin position="830"/>
        <end position="866"/>
    </location>
</feature>
<evidence type="ECO:0000259" key="17">
    <source>
        <dbReference type="PROSITE" id="PS50867"/>
    </source>
</evidence>
<dbReference type="GO" id="GO:0003677">
    <property type="term" value="F:DNA binding"/>
    <property type="evidence" value="ECO:0007669"/>
    <property type="project" value="InterPro"/>
</dbReference>
<dbReference type="EMBL" id="UZAE01012236">
    <property type="protein sequence ID" value="VDO04131.1"/>
    <property type="molecule type" value="Genomic_DNA"/>
</dbReference>
<dbReference type="PANTHER" id="PTHR46024">
    <property type="entry name" value="HISTONE-LYSINE N-METHYLTRANSFERASE EGGLESS"/>
    <property type="match status" value="1"/>
</dbReference>
<keyword evidence="14" id="KW-0539">Nucleus</keyword>
<evidence type="ECO:0000256" key="8">
    <source>
        <dbReference type="ARBA" id="ARBA00022723"/>
    </source>
</evidence>
<dbReference type="SUPFAM" id="SSF54171">
    <property type="entry name" value="DNA-binding domain"/>
    <property type="match status" value="1"/>
</dbReference>
<keyword evidence="9" id="KW-0677">Repeat</keyword>
<dbReference type="PANTHER" id="PTHR46024:SF1">
    <property type="entry name" value="HISTONE-LYSINE N-METHYLTRANSFERASE EGGLESS"/>
    <property type="match status" value="1"/>
</dbReference>
<evidence type="ECO:0000256" key="6">
    <source>
        <dbReference type="ARBA" id="ARBA00022679"/>
    </source>
</evidence>
<keyword evidence="3" id="KW-0158">Chromosome</keyword>
<evidence type="ECO:0000256" key="15">
    <source>
        <dbReference type="SAM" id="MobiDB-lite"/>
    </source>
</evidence>
<dbReference type="InterPro" id="IPR051516">
    <property type="entry name" value="SETDB_methyltransferase"/>
</dbReference>
<evidence type="ECO:0000256" key="7">
    <source>
        <dbReference type="ARBA" id="ARBA00022691"/>
    </source>
</evidence>
<dbReference type="Proteomes" id="UP000278807">
    <property type="component" value="Unassembled WGS sequence"/>
</dbReference>
<comment type="subcellular location">
    <subcellularLocation>
        <location evidence="2">Chromosome</location>
    </subcellularLocation>
    <subcellularLocation>
        <location evidence="1">Nucleus</location>
    </subcellularLocation>
</comment>
<protein>
    <submittedName>
        <fullName evidence="21">SET domain-containing protein</fullName>
    </submittedName>
</protein>
<feature type="region of interest" description="Disordered" evidence="15">
    <location>
        <begin position="1002"/>
        <end position="1029"/>
    </location>
</feature>
<evidence type="ECO:0000256" key="4">
    <source>
        <dbReference type="ARBA" id="ARBA00022491"/>
    </source>
</evidence>
<evidence type="ECO:0000313" key="21">
    <source>
        <dbReference type="WBParaSite" id="HNAJ_0000825101-mRNA-1"/>
    </source>
</evidence>
<dbReference type="Pfam" id="PF05033">
    <property type="entry name" value="Pre-SET"/>
    <property type="match status" value="1"/>
</dbReference>
<feature type="compositionally biased region" description="Basic residues" evidence="15">
    <location>
        <begin position="957"/>
        <end position="970"/>
    </location>
</feature>
<dbReference type="WBParaSite" id="HNAJ_0000825101-mRNA-1">
    <property type="protein sequence ID" value="HNAJ_0000825101-mRNA-1"/>
    <property type="gene ID" value="HNAJ_0000825101"/>
</dbReference>
<keyword evidence="10" id="KW-0862">Zinc</keyword>
<dbReference type="GO" id="GO:0010629">
    <property type="term" value="P:negative regulation of gene expression"/>
    <property type="evidence" value="ECO:0007669"/>
    <property type="project" value="TreeGrafter"/>
</dbReference>
<evidence type="ECO:0000256" key="9">
    <source>
        <dbReference type="ARBA" id="ARBA00022737"/>
    </source>
</evidence>
<dbReference type="Pfam" id="PF00856">
    <property type="entry name" value="SET"/>
    <property type="match status" value="1"/>
</dbReference>
<dbReference type="InterPro" id="IPR001214">
    <property type="entry name" value="SET_dom"/>
</dbReference>
<feature type="compositionally biased region" description="Basic and acidic residues" evidence="15">
    <location>
        <begin position="882"/>
        <end position="891"/>
    </location>
</feature>
<dbReference type="InterPro" id="IPR046341">
    <property type="entry name" value="SET_dom_sf"/>
</dbReference>
<proteinExistence type="predicted"/>
<dbReference type="AlphaFoldDB" id="A0A0R3TLV4"/>